<organism evidence="1 2">
    <name type="scientific">Mytilus coruscus</name>
    <name type="common">Sea mussel</name>
    <dbReference type="NCBI Taxonomy" id="42192"/>
    <lineage>
        <taxon>Eukaryota</taxon>
        <taxon>Metazoa</taxon>
        <taxon>Spiralia</taxon>
        <taxon>Lophotrochozoa</taxon>
        <taxon>Mollusca</taxon>
        <taxon>Bivalvia</taxon>
        <taxon>Autobranchia</taxon>
        <taxon>Pteriomorphia</taxon>
        <taxon>Mytilida</taxon>
        <taxon>Mytiloidea</taxon>
        <taxon>Mytilidae</taxon>
        <taxon>Mytilinae</taxon>
        <taxon>Mytilus</taxon>
    </lineage>
</organism>
<proteinExistence type="predicted"/>
<dbReference type="OrthoDB" id="8906575at2759"/>
<dbReference type="EMBL" id="CACVKT020005792">
    <property type="protein sequence ID" value="CAC5397996.1"/>
    <property type="molecule type" value="Genomic_DNA"/>
</dbReference>
<gene>
    <name evidence="1" type="ORF">MCOR_32397</name>
</gene>
<keyword evidence="2" id="KW-1185">Reference proteome</keyword>
<reference evidence="1 2" key="1">
    <citation type="submission" date="2020-06" db="EMBL/GenBank/DDBJ databases">
        <authorList>
            <person name="Li R."/>
            <person name="Bekaert M."/>
        </authorList>
    </citation>
    <scope>NUCLEOTIDE SEQUENCE [LARGE SCALE GENOMIC DNA]</scope>
    <source>
        <strain evidence="2">wild</strain>
    </source>
</reference>
<evidence type="ECO:0000313" key="1">
    <source>
        <dbReference type="EMBL" id="CAC5397996.1"/>
    </source>
</evidence>
<name>A0A6J8CR95_MYTCO</name>
<dbReference type="AlphaFoldDB" id="A0A6J8CR95"/>
<dbReference type="Proteomes" id="UP000507470">
    <property type="component" value="Unassembled WGS sequence"/>
</dbReference>
<protein>
    <recommendedName>
        <fullName evidence="3">Endonuclease/exonuclease/phosphatase domain-containing protein</fullName>
    </recommendedName>
</protein>
<dbReference type="InterPro" id="IPR036691">
    <property type="entry name" value="Endo/exonu/phosph_ase_sf"/>
</dbReference>
<accession>A0A6J8CR95</accession>
<sequence>MTDPMFLDFLNKDKNLLLETWKGELEDFKIEGYNIISKIRKKTKKDKRHSGGIIVTIKKQFYKGFSYLKDATSSQHRLWLKLGKYFFGLKQDIYLCAVYIPPFSSAHNDNDLENLENEISSFSIEGQLILIGDFNSRTAMKADYIENDSDEINNCDGIDLLPESYITNIEIRRVNQDNTLNTLVNKLLELCLSSRLRILNGRFLGDSLGYFTYMCNTEFSTVDYAIASESLLPEVKYFKTNDFTYLLDHVQINLYMNCSIIADTCMKKCLDEKRWHLIKSYKWTELSFSKLIDVLSTENVKKEILDLEMQHFNSNKLGVDGATKKLTKILQTIAGNTCKGISKPTKKKKKKIKQVWSDNTVYETKRQINYLGNKIKNNVNNKSLKPKYFELYKKLKKMTKQNKFEYHQKLYKSLSDYLKNNPEKYWNVLKAIKKKPNIEEDIPEILMNENKIIKHFQDQGTPAPYDKPFVNTLERELNILEDNIELNMETDAPITFAEVIFDNVAAEQPLLNYL</sequence>
<dbReference type="SUPFAM" id="SSF56219">
    <property type="entry name" value="DNase I-like"/>
    <property type="match status" value="1"/>
</dbReference>
<evidence type="ECO:0008006" key="3">
    <source>
        <dbReference type="Google" id="ProtNLM"/>
    </source>
</evidence>
<evidence type="ECO:0000313" key="2">
    <source>
        <dbReference type="Proteomes" id="UP000507470"/>
    </source>
</evidence>
<dbReference type="Gene3D" id="3.60.10.10">
    <property type="entry name" value="Endonuclease/exonuclease/phosphatase"/>
    <property type="match status" value="1"/>
</dbReference>